<proteinExistence type="inferred from homology"/>
<dbReference type="InterPro" id="IPR001525">
    <property type="entry name" value="C5_MeTfrase"/>
</dbReference>
<accession>A0A3P8LIN5</accession>
<dbReference type="PROSITE" id="PS51679">
    <property type="entry name" value="SAM_MT_C5"/>
    <property type="match status" value="1"/>
</dbReference>
<evidence type="ECO:0000256" key="5">
    <source>
        <dbReference type="PROSITE-ProRule" id="PRU01016"/>
    </source>
</evidence>
<evidence type="ECO:0000313" key="8">
    <source>
        <dbReference type="EMBL" id="VDR42402.1"/>
    </source>
</evidence>
<dbReference type="Gene3D" id="3.40.50.150">
    <property type="entry name" value="Vaccinia Virus protein VP39"/>
    <property type="match status" value="1"/>
</dbReference>
<evidence type="ECO:0000256" key="7">
    <source>
        <dbReference type="RuleBase" id="RU000417"/>
    </source>
</evidence>
<dbReference type="Proteomes" id="UP000280036">
    <property type="component" value="Unassembled WGS sequence"/>
</dbReference>
<keyword evidence="1 5" id="KW-0489">Methyltransferase</keyword>
<dbReference type="GO" id="GO:0009307">
    <property type="term" value="P:DNA restriction-modification system"/>
    <property type="evidence" value="ECO:0007669"/>
    <property type="project" value="UniProtKB-KW"/>
</dbReference>
<keyword evidence="3 5" id="KW-0949">S-adenosyl-L-methionine</keyword>
<dbReference type="EC" id="2.1.1.37" evidence="7"/>
<reference evidence="8 9" key="1">
    <citation type="submission" date="2018-12" db="EMBL/GenBank/DDBJ databases">
        <authorList>
            <consortium name="Pathogen Informatics"/>
        </authorList>
    </citation>
    <scope>NUCLEOTIDE SEQUENCE [LARGE SCALE GENOMIC DNA]</scope>
    <source>
        <strain evidence="8 9">NCTC10126</strain>
    </source>
</reference>
<dbReference type="EMBL" id="UZVY01000001">
    <property type="protein sequence ID" value="VDR42402.1"/>
    <property type="molecule type" value="Genomic_DNA"/>
</dbReference>
<dbReference type="SUPFAM" id="SSF53335">
    <property type="entry name" value="S-adenosyl-L-methionine-dependent methyltransferases"/>
    <property type="match status" value="1"/>
</dbReference>
<name>A0A3P8LIN5_9BACT</name>
<evidence type="ECO:0000256" key="1">
    <source>
        <dbReference type="ARBA" id="ARBA00022603"/>
    </source>
</evidence>
<dbReference type="GO" id="GO:0003886">
    <property type="term" value="F:DNA (cytosine-5-)-methyltransferase activity"/>
    <property type="evidence" value="ECO:0007669"/>
    <property type="project" value="UniProtKB-EC"/>
</dbReference>
<evidence type="ECO:0000313" key="9">
    <source>
        <dbReference type="Proteomes" id="UP000280036"/>
    </source>
</evidence>
<feature type="active site" evidence="5">
    <location>
        <position position="72"/>
    </location>
</feature>
<keyword evidence="2 5" id="KW-0808">Transferase</keyword>
<dbReference type="OrthoDB" id="9813719at2"/>
<keyword evidence="4" id="KW-0680">Restriction system</keyword>
<dbReference type="PROSITE" id="PS00094">
    <property type="entry name" value="C5_MTASE_1"/>
    <property type="match status" value="1"/>
</dbReference>
<evidence type="ECO:0000256" key="4">
    <source>
        <dbReference type="ARBA" id="ARBA00022747"/>
    </source>
</evidence>
<dbReference type="AlphaFoldDB" id="A0A3P8LIN5"/>
<evidence type="ECO:0000256" key="3">
    <source>
        <dbReference type="ARBA" id="ARBA00022691"/>
    </source>
</evidence>
<comment type="catalytic activity">
    <reaction evidence="7">
        <text>a 2'-deoxycytidine in DNA + S-adenosyl-L-methionine = a 5-methyl-2'-deoxycytidine in DNA + S-adenosyl-L-homocysteine + H(+)</text>
        <dbReference type="Rhea" id="RHEA:13681"/>
        <dbReference type="Rhea" id="RHEA-COMP:11369"/>
        <dbReference type="Rhea" id="RHEA-COMP:11370"/>
        <dbReference type="ChEBI" id="CHEBI:15378"/>
        <dbReference type="ChEBI" id="CHEBI:57856"/>
        <dbReference type="ChEBI" id="CHEBI:59789"/>
        <dbReference type="ChEBI" id="CHEBI:85452"/>
        <dbReference type="ChEBI" id="CHEBI:85454"/>
        <dbReference type="EC" id="2.1.1.37"/>
    </reaction>
</comment>
<organism evidence="8 9">
    <name type="scientific">Mycoplasmopsis caviae</name>
    <dbReference type="NCBI Taxonomy" id="55603"/>
    <lineage>
        <taxon>Bacteria</taxon>
        <taxon>Bacillati</taxon>
        <taxon>Mycoplasmatota</taxon>
        <taxon>Mycoplasmoidales</taxon>
        <taxon>Metamycoplasmataceae</taxon>
        <taxon>Mycoplasmopsis</taxon>
    </lineage>
</organism>
<dbReference type="NCBIfam" id="TIGR00675">
    <property type="entry name" value="dcm"/>
    <property type="match status" value="1"/>
</dbReference>
<protein>
    <recommendedName>
        <fullName evidence="7">Cytosine-specific methyltransferase</fullName>
        <ecNumber evidence="7">2.1.1.37</ecNumber>
    </recommendedName>
</protein>
<dbReference type="RefSeq" id="WP_126118588.1">
    <property type="nucleotide sequence ID" value="NZ_UZVY01000001.1"/>
</dbReference>
<dbReference type="Pfam" id="PF00145">
    <property type="entry name" value="DNA_methylase"/>
    <property type="match status" value="1"/>
</dbReference>
<dbReference type="PANTHER" id="PTHR46098:SF1">
    <property type="entry name" value="TRNA (CYTOSINE(38)-C(5))-METHYLTRANSFERASE"/>
    <property type="match status" value="1"/>
</dbReference>
<dbReference type="CDD" id="cd00315">
    <property type="entry name" value="Cyt_C5_DNA_methylase"/>
    <property type="match status" value="1"/>
</dbReference>
<comment type="similarity">
    <text evidence="5 6">Belongs to the class I-like SAM-binding methyltransferase superfamily. C5-methyltransferase family.</text>
</comment>
<evidence type="ECO:0000256" key="2">
    <source>
        <dbReference type="ARBA" id="ARBA00022679"/>
    </source>
</evidence>
<sequence length="383" mass="44835">MKFKFIDLFSGIGGFHQALSLKGGECVFASEIDKDCIDVYYENYGINSNNDITKVEASSIPDHDVLCGGFPCQAFSKAGKQEGINDTRGTLFFEIERILRNKHTKYILLENVRNLVSHDNGYTWSTIQKILKEIGYRLTSEPLVLSPHQFKIPQIRERVYILGKYDPENVDKPLKIHLKKLFSKKENSIEDILEMNADSEYKISKYEEEILNAWDEFYKGIDVKIIGFPIWTEYFKNNENIEIYPEWKKLIIRKNIDLYQRNKTFIDKWLKKYNNLESFAPTHRKFEWQAGTNIQSLWEGIIQLRPSGIRVKKPDCFQALVAIVQIPIIGKYKRRLTIRECARLQSFPESFIPSKNKLQAYKQFGNSVNVEIIKFLFDELIKN</sequence>
<dbReference type="InterPro" id="IPR050750">
    <property type="entry name" value="C5-MTase"/>
</dbReference>
<dbReference type="PRINTS" id="PR00105">
    <property type="entry name" value="C5METTRFRASE"/>
</dbReference>
<dbReference type="InterPro" id="IPR018117">
    <property type="entry name" value="C5_DNA_meth_AS"/>
</dbReference>
<gene>
    <name evidence="8" type="primary">dcm_5</name>
    <name evidence="8" type="ORF">NCTC10126_00925</name>
</gene>
<dbReference type="REBASE" id="405233">
    <property type="entry name" value="M.Mca10126ORF925P"/>
</dbReference>
<dbReference type="GO" id="GO:0032259">
    <property type="term" value="P:methylation"/>
    <property type="evidence" value="ECO:0007669"/>
    <property type="project" value="UniProtKB-KW"/>
</dbReference>
<dbReference type="Gene3D" id="3.90.120.10">
    <property type="entry name" value="DNA Methylase, subunit A, domain 2"/>
    <property type="match status" value="1"/>
</dbReference>
<dbReference type="InterPro" id="IPR029063">
    <property type="entry name" value="SAM-dependent_MTases_sf"/>
</dbReference>
<dbReference type="PANTHER" id="PTHR46098">
    <property type="entry name" value="TRNA (CYTOSINE(38)-C(5))-METHYLTRANSFERASE"/>
    <property type="match status" value="1"/>
</dbReference>
<evidence type="ECO:0000256" key="6">
    <source>
        <dbReference type="RuleBase" id="RU000416"/>
    </source>
</evidence>